<sequence>MKAKNRHKPMENTMNSDSGKRVHMELSEWRDAVNRGELWMYVDKHWGESAPKGLTDLEWDQHFAAFAVAKPSNVPVKVD</sequence>
<dbReference type="AlphaFoldDB" id="A0A0F9RH64"/>
<accession>A0A0F9RH64</accession>
<reference evidence="1" key="1">
    <citation type="journal article" date="2015" name="Nature">
        <title>Complex archaea that bridge the gap between prokaryotes and eukaryotes.</title>
        <authorList>
            <person name="Spang A."/>
            <person name="Saw J.H."/>
            <person name="Jorgensen S.L."/>
            <person name="Zaremba-Niedzwiedzka K."/>
            <person name="Martijn J."/>
            <person name="Lind A.E."/>
            <person name="van Eijk R."/>
            <person name="Schleper C."/>
            <person name="Guy L."/>
            <person name="Ettema T.J."/>
        </authorList>
    </citation>
    <scope>NUCLEOTIDE SEQUENCE</scope>
</reference>
<comment type="caution">
    <text evidence="1">The sequence shown here is derived from an EMBL/GenBank/DDBJ whole genome shotgun (WGS) entry which is preliminary data.</text>
</comment>
<organism evidence="1">
    <name type="scientific">marine sediment metagenome</name>
    <dbReference type="NCBI Taxonomy" id="412755"/>
    <lineage>
        <taxon>unclassified sequences</taxon>
        <taxon>metagenomes</taxon>
        <taxon>ecological metagenomes</taxon>
    </lineage>
</organism>
<proteinExistence type="predicted"/>
<dbReference type="EMBL" id="LAZR01000940">
    <property type="protein sequence ID" value="KKN54154.1"/>
    <property type="molecule type" value="Genomic_DNA"/>
</dbReference>
<evidence type="ECO:0000313" key="1">
    <source>
        <dbReference type="EMBL" id="KKN54154.1"/>
    </source>
</evidence>
<name>A0A0F9RH64_9ZZZZ</name>
<gene>
    <name evidence="1" type="ORF">LCGC14_0595030</name>
</gene>
<protein>
    <submittedName>
        <fullName evidence="1">Uncharacterized protein</fullName>
    </submittedName>
</protein>